<accession>A0A844KID1</accession>
<dbReference type="EMBL" id="WNAL01000002">
    <property type="protein sequence ID" value="MTR80358.1"/>
    <property type="molecule type" value="Genomic_DNA"/>
</dbReference>
<evidence type="ECO:0000313" key="2">
    <source>
        <dbReference type="Proteomes" id="UP000446657"/>
    </source>
</evidence>
<sequence length="183" mass="20597">MNRKGKLTTKGKHAVILTLTIVACVAAMLFSLLLSVLCDGKHVSSAAHAQNDTHPGIMAGSQRQETDLLTPQWLYYQSNGSVTDCNIKKEMDVLMRKWTKGKLGGKELDRLIKEFLQKKDCPVRKITMLEKAVCVFPSEKELPDYTKTLAKREKIYQFIGVYTGGQQDENGRLLCEYWEVAIG</sequence>
<organism evidence="1 2">
    <name type="scientific">Roseburia faecis</name>
    <dbReference type="NCBI Taxonomy" id="301302"/>
    <lineage>
        <taxon>Bacteria</taxon>
        <taxon>Bacillati</taxon>
        <taxon>Bacillota</taxon>
        <taxon>Clostridia</taxon>
        <taxon>Lachnospirales</taxon>
        <taxon>Lachnospiraceae</taxon>
        <taxon>Roseburia</taxon>
    </lineage>
</organism>
<dbReference type="AlphaFoldDB" id="A0A844KID1"/>
<dbReference type="PROSITE" id="PS51257">
    <property type="entry name" value="PROKAR_LIPOPROTEIN"/>
    <property type="match status" value="1"/>
</dbReference>
<comment type="caution">
    <text evidence="1">The sequence shown here is derived from an EMBL/GenBank/DDBJ whole genome shotgun (WGS) entry which is preliminary data.</text>
</comment>
<dbReference type="RefSeq" id="WP_155175107.1">
    <property type="nucleotide sequence ID" value="NZ_CP184331.1"/>
</dbReference>
<dbReference type="Proteomes" id="UP000446657">
    <property type="component" value="Unassembled WGS sequence"/>
</dbReference>
<gene>
    <name evidence="1" type="ORF">GMD30_01260</name>
</gene>
<reference evidence="1 2" key="1">
    <citation type="journal article" date="2019" name="Nat. Med.">
        <title>A library of human gut bacterial isolates paired with longitudinal multiomics data enables mechanistic microbiome research.</title>
        <authorList>
            <person name="Poyet M."/>
            <person name="Groussin M."/>
            <person name="Gibbons S.M."/>
            <person name="Avila-Pacheco J."/>
            <person name="Jiang X."/>
            <person name="Kearney S.M."/>
            <person name="Perrotta A.R."/>
            <person name="Berdy B."/>
            <person name="Zhao S."/>
            <person name="Lieberman T.D."/>
            <person name="Swanson P.K."/>
            <person name="Smith M."/>
            <person name="Roesemann S."/>
            <person name="Alexander J.E."/>
            <person name="Rich S.A."/>
            <person name="Livny J."/>
            <person name="Vlamakis H."/>
            <person name="Clish C."/>
            <person name="Bullock K."/>
            <person name="Deik A."/>
            <person name="Scott J."/>
            <person name="Pierce K.A."/>
            <person name="Xavier R.J."/>
            <person name="Alm E.J."/>
        </authorList>
    </citation>
    <scope>NUCLEOTIDE SEQUENCE [LARGE SCALE GENOMIC DNA]</scope>
    <source>
        <strain evidence="1 2">BIOML-A1</strain>
    </source>
</reference>
<evidence type="ECO:0000313" key="1">
    <source>
        <dbReference type="EMBL" id="MTR80358.1"/>
    </source>
</evidence>
<name>A0A844KID1_9FIRM</name>
<protein>
    <submittedName>
        <fullName evidence="1">Uncharacterized protein</fullName>
    </submittedName>
</protein>
<proteinExistence type="predicted"/>